<organism evidence="9 10">
    <name type="scientific">Aspergillus violaceofuscus (strain CBS 115571)</name>
    <dbReference type="NCBI Taxonomy" id="1450538"/>
    <lineage>
        <taxon>Eukaryota</taxon>
        <taxon>Fungi</taxon>
        <taxon>Dikarya</taxon>
        <taxon>Ascomycota</taxon>
        <taxon>Pezizomycotina</taxon>
        <taxon>Eurotiomycetes</taxon>
        <taxon>Eurotiomycetidae</taxon>
        <taxon>Eurotiales</taxon>
        <taxon>Aspergillaceae</taxon>
        <taxon>Aspergillus</taxon>
    </lineage>
</organism>
<feature type="transmembrane region" description="Helical" evidence="7">
    <location>
        <begin position="117"/>
        <end position="135"/>
    </location>
</feature>
<dbReference type="Pfam" id="PF05241">
    <property type="entry name" value="EBP"/>
    <property type="match status" value="1"/>
</dbReference>
<reference evidence="9 10" key="1">
    <citation type="submission" date="2018-02" db="EMBL/GenBank/DDBJ databases">
        <title>The genomes of Aspergillus section Nigri reveals drivers in fungal speciation.</title>
        <authorList>
            <consortium name="DOE Joint Genome Institute"/>
            <person name="Vesth T.C."/>
            <person name="Nybo J."/>
            <person name="Theobald S."/>
            <person name="Brandl J."/>
            <person name="Frisvad J.C."/>
            <person name="Nielsen K.F."/>
            <person name="Lyhne E.K."/>
            <person name="Kogle M.E."/>
            <person name="Kuo A."/>
            <person name="Riley R."/>
            <person name="Clum A."/>
            <person name="Nolan M."/>
            <person name="Lipzen A."/>
            <person name="Salamov A."/>
            <person name="Henrissat B."/>
            <person name="Wiebenga A."/>
            <person name="De vries R.P."/>
            <person name="Grigoriev I.V."/>
            <person name="Mortensen U.H."/>
            <person name="Andersen M.R."/>
            <person name="Baker S.E."/>
        </authorList>
    </citation>
    <scope>NUCLEOTIDE SEQUENCE [LARGE SCALE GENOMIC DNA]</scope>
    <source>
        <strain evidence="9 10">CBS 115571</strain>
    </source>
</reference>
<feature type="transmembrane region" description="Helical" evidence="7">
    <location>
        <begin position="282"/>
        <end position="301"/>
    </location>
</feature>
<dbReference type="InterPro" id="IPR007905">
    <property type="entry name" value="EBP"/>
</dbReference>
<dbReference type="EMBL" id="KZ825114">
    <property type="protein sequence ID" value="PYI21918.1"/>
    <property type="molecule type" value="Genomic_DNA"/>
</dbReference>
<gene>
    <name evidence="9" type="ORF">BO99DRAFT_400569</name>
</gene>
<dbReference type="GO" id="GO:0016020">
    <property type="term" value="C:membrane"/>
    <property type="evidence" value="ECO:0007669"/>
    <property type="project" value="UniProtKB-SubCell"/>
</dbReference>
<evidence type="ECO:0000313" key="10">
    <source>
        <dbReference type="Proteomes" id="UP000249829"/>
    </source>
</evidence>
<dbReference type="InterPro" id="IPR033118">
    <property type="entry name" value="EXPERA"/>
</dbReference>
<dbReference type="Proteomes" id="UP000249829">
    <property type="component" value="Unassembled WGS sequence"/>
</dbReference>
<keyword evidence="5 6" id="KW-0472">Membrane</keyword>
<dbReference type="GO" id="GO:0047750">
    <property type="term" value="F:cholestenol delta-isomerase activity"/>
    <property type="evidence" value="ECO:0007669"/>
    <property type="project" value="InterPro"/>
</dbReference>
<evidence type="ECO:0000259" key="8">
    <source>
        <dbReference type="PROSITE" id="PS51751"/>
    </source>
</evidence>
<dbReference type="AlphaFoldDB" id="A0A2V5HC11"/>
<evidence type="ECO:0000256" key="1">
    <source>
        <dbReference type="ARBA" id="ARBA00004141"/>
    </source>
</evidence>
<dbReference type="PROSITE" id="PS51751">
    <property type="entry name" value="EXPERA"/>
    <property type="match status" value="1"/>
</dbReference>
<feature type="transmembrane region" description="Helical" evidence="7">
    <location>
        <begin position="244"/>
        <end position="262"/>
    </location>
</feature>
<feature type="domain" description="EXPERA" evidence="8">
    <location>
        <begin position="117"/>
        <end position="300"/>
    </location>
</feature>
<keyword evidence="10" id="KW-1185">Reference proteome</keyword>
<keyword evidence="3 6" id="KW-0812">Transmembrane</keyword>
<evidence type="ECO:0000256" key="5">
    <source>
        <dbReference type="ARBA" id="ARBA00023136"/>
    </source>
</evidence>
<name>A0A2V5HC11_ASPV1</name>
<dbReference type="GO" id="GO:0016125">
    <property type="term" value="P:sterol metabolic process"/>
    <property type="evidence" value="ECO:0007669"/>
    <property type="project" value="InterPro"/>
</dbReference>
<keyword evidence="4 6" id="KW-1133">Transmembrane helix</keyword>
<evidence type="ECO:0000313" key="9">
    <source>
        <dbReference type="EMBL" id="PYI21918.1"/>
    </source>
</evidence>
<evidence type="ECO:0000256" key="2">
    <source>
        <dbReference type="ARBA" id="ARBA00008337"/>
    </source>
</evidence>
<protein>
    <submittedName>
        <fullName evidence="9">EBP-domain-containing protein</fullName>
    </submittedName>
</protein>
<evidence type="ECO:0000256" key="6">
    <source>
        <dbReference type="PROSITE-ProRule" id="PRU01087"/>
    </source>
</evidence>
<dbReference type="PANTHER" id="PTHR14207">
    <property type="entry name" value="STEROL ISOMERASE"/>
    <property type="match status" value="1"/>
</dbReference>
<proteinExistence type="inferred from homology"/>
<comment type="similarity">
    <text evidence="2">Belongs to the EBP family.</text>
</comment>
<dbReference type="PANTHER" id="PTHR14207:SF1">
    <property type="entry name" value="EMOPAMIL-BINDING PROTEIN-LIKE"/>
    <property type="match status" value="1"/>
</dbReference>
<accession>A0A2V5HC11</accession>
<dbReference type="STRING" id="1450538.A0A2V5HC11"/>
<dbReference type="GO" id="GO:0005783">
    <property type="term" value="C:endoplasmic reticulum"/>
    <property type="evidence" value="ECO:0007669"/>
    <property type="project" value="TreeGrafter"/>
</dbReference>
<evidence type="ECO:0000256" key="3">
    <source>
        <dbReference type="ARBA" id="ARBA00022692"/>
    </source>
</evidence>
<sequence length="333" mass="36635">MTLKDSVESILTTAQSHISNIASNLHSHLLSTTIAVQTVDRITNPAPPPAVAFPNPNAAVHADDNLLQQALLYDYSAIMAQPFVLDVPTVCCLVMAFLPMLIAYIMGRRLIPASQDLASLLFFWHAYDALTHFLIEGSFLYHCFFSSITISATQSRFGPVFLNQRDRAYGATYGASWDPTARLWQEYAKADHRWGGADPTVISIELLTVLLGGPAAAYICYSLYRLSHGRLGSKQRGVVVARTWLVAACLATAELYGGFMTFVPEWLAGSPALNTSHWMYTYVYLTFFNGLWVIVPVWVIWRAHQEIVRAFVGGTPELMGGAAGSAAAPSRKR</sequence>
<feature type="transmembrane region" description="Helical" evidence="7">
    <location>
        <begin position="201"/>
        <end position="224"/>
    </location>
</feature>
<feature type="transmembrane region" description="Helical" evidence="7">
    <location>
        <begin position="83"/>
        <end position="105"/>
    </location>
</feature>
<evidence type="ECO:0000256" key="7">
    <source>
        <dbReference type="SAM" id="Phobius"/>
    </source>
</evidence>
<comment type="subcellular location">
    <subcellularLocation>
        <location evidence="1">Membrane</location>
        <topology evidence="1">Multi-pass membrane protein</topology>
    </subcellularLocation>
</comment>
<dbReference type="OMA" id="WVFIPFY"/>
<evidence type="ECO:0000256" key="4">
    <source>
        <dbReference type="ARBA" id="ARBA00022989"/>
    </source>
</evidence>